<dbReference type="RefSeq" id="WP_310135718.1">
    <property type="nucleotide sequence ID" value="NZ_JAVDTR010000001.1"/>
</dbReference>
<evidence type="ECO:0000256" key="1">
    <source>
        <dbReference type="ARBA" id="ARBA00009865"/>
    </source>
</evidence>
<dbReference type="AlphaFoldDB" id="A0AAP5GW47"/>
<dbReference type="GO" id="GO:0005975">
    <property type="term" value="P:carbohydrate metabolic process"/>
    <property type="evidence" value="ECO:0007669"/>
    <property type="project" value="InterPro"/>
</dbReference>
<keyword evidence="2 6" id="KW-0378">Hydrolase</keyword>
<dbReference type="GO" id="GO:0046556">
    <property type="term" value="F:alpha-L-arabinofuranosidase activity"/>
    <property type="evidence" value="ECO:0007669"/>
    <property type="project" value="UniProtKB-EC"/>
</dbReference>
<dbReference type="Pfam" id="PF04616">
    <property type="entry name" value="Glyco_hydro_43"/>
    <property type="match status" value="1"/>
</dbReference>
<dbReference type="InterPro" id="IPR006710">
    <property type="entry name" value="Glyco_hydro_43"/>
</dbReference>
<comment type="caution">
    <text evidence="8">The sequence shown here is derived from an EMBL/GenBank/DDBJ whole genome shotgun (WGS) entry which is preliminary data.</text>
</comment>
<proteinExistence type="inferred from homology"/>
<evidence type="ECO:0000256" key="4">
    <source>
        <dbReference type="PIRSR" id="PIRSR606710-1"/>
    </source>
</evidence>
<dbReference type="Gene3D" id="2.60.120.200">
    <property type="match status" value="1"/>
</dbReference>
<protein>
    <submittedName>
        <fullName evidence="8">Alpha-N-arabinofuranosidase</fullName>
        <ecNumber evidence="8">3.2.1.55</ecNumber>
    </submittedName>
</protein>
<gene>
    <name evidence="8" type="ORF">J2W91_000122</name>
</gene>
<feature type="domain" description="Beta-xylosidase C-terminal Concanavalin A-like" evidence="7">
    <location>
        <begin position="314"/>
        <end position="506"/>
    </location>
</feature>
<dbReference type="InterPro" id="IPR041542">
    <property type="entry name" value="GH43_C2"/>
</dbReference>
<evidence type="ECO:0000256" key="2">
    <source>
        <dbReference type="ARBA" id="ARBA00022801"/>
    </source>
</evidence>
<dbReference type="PANTHER" id="PTHR42812:SF12">
    <property type="entry name" value="BETA-XYLOSIDASE-RELATED"/>
    <property type="match status" value="1"/>
</dbReference>
<dbReference type="EMBL" id="JAVDTR010000001">
    <property type="protein sequence ID" value="MDR6721674.1"/>
    <property type="molecule type" value="Genomic_DNA"/>
</dbReference>
<dbReference type="PANTHER" id="PTHR42812">
    <property type="entry name" value="BETA-XYLOSIDASE"/>
    <property type="match status" value="1"/>
</dbReference>
<feature type="active site" description="Proton donor" evidence="4">
    <location>
        <position position="180"/>
    </location>
</feature>
<feature type="active site" description="Proton acceptor" evidence="4">
    <location>
        <position position="14"/>
    </location>
</feature>
<sequence length="507" mass="56831">MKFNNPVISGFYPDPSICSVGEDYYLVNSSFHYFPGVPIFHSRDLVNWQQIGYCLTRPEQLNLSNLESSMGIFAPTIRYHEGTFYMVTTLVSGKGDDGFRNFYVHASDPSGPWSEPVWLDWQGIDPSLLFDGDGRVYITGTNAFTNEEPGIYQAEINLQTGKLLSARQLIWRGTGGKSPEGPHLYHIHDQYYLMISEGGTEYGHMVTVARSDTPFGPYESAPTNPVLSHRSTGHPIQATGHADLIQAHDGSWWAVLLGIRPISRRHHLGRETMLAPVTWSEDGWPIIGIDGQLQANMTGPDFGTEQLQVLEPLDHFTTPELSYRWNFLRNPDPSDWSLTYRPSWLTLNGSPQTLNDVDSPAFIGCRQKHFDCTVSTLLEFDPQANEEAGLTVYMNEKHHYELALAHVNGKRSVLLRTRAGSICMVAAMQEYVGKEIVLEIQATKTQYTFSYRAPHDKQSTLLGHAETSLLSTEVTGGFTGVYFGLYATGNGKTSESPAYFDWFEYQA</sequence>
<name>A0AAP5GW47_PAEAM</name>
<dbReference type="SUPFAM" id="SSF49899">
    <property type="entry name" value="Concanavalin A-like lectins/glucanases"/>
    <property type="match status" value="1"/>
</dbReference>
<dbReference type="CDD" id="cd18617">
    <property type="entry name" value="GH43_XynB-like"/>
    <property type="match status" value="1"/>
</dbReference>
<dbReference type="Gene3D" id="2.115.10.20">
    <property type="entry name" value="Glycosyl hydrolase domain, family 43"/>
    <property type="match status" value="1"/>
</dbReference>
<organism evidence="8 9">
    <name type="scientific">Paenibacillus amylolyticus</name>
    <dbReference type="NCBI Taxonomy" id="1451"/>
    <lineage>
        <taxon>Bacteria</taxon>
        <taxon>Bacillati</taxon>
        <taxon>Bacillota</taxon>
        <taxon>Bacilli</taxon>
        <taxon>Bacillales</taxon>
        <taxon>Paenibacillaceae</taxon>
        <taxon>Paenibacillus</taxon>
    </lineage>
</organism>
<dbReference type="Proteomes" id="UP001254832">
    <property type="component" value="Unassembled WGS sequence"/>
</dbReference>
<keyword evidence="3 6" id="KW-0326">Glycosidase</keyword>
<evidence type="ECO:0000313" key="9">
    <source>
        <dbReference type="Proteomes" id="UP001254832"/>
    </source>
</evidence>
<reference evidence="8" key="1">
    <citation type="submission" date="2023-07" db="EMBL/GenBank/DDBJ databases">
        <title>Sorghum-associated microbial communities from plants grown in Nebraska, USA.</title>
        <authorList>
            <person name="Schachtman D."/>
        </authorList>
    </citation>
    <scope>NUCLEOTIDE SEQUENCE</scope>
    <source>
        <strain evidence="8">BE80</strain>
    </source>
</reference>
<dbReference type="Pfam" id="PF17851">
    <property type="entry name" value="GH43_C2"/>
    <property type="match status" value="1"/>
</dbReference>
<dbReference type="InterPro" id="IPR023296">
    <property type="entry name" value="Glyco_hydro_beta-prop_sf"/>
</dbReference>
<dbReference type="EC" id="3.2.1.55" evidence="8"/>
<comment type="similarity">
    <text evidence="1 6">Belongs to the glycosyl hydrolase 43 family.</text>
</comment>
<dbReference type="SUPFAM" id="SSF75005">
    <property type="entry name" value="Arabinanase/levansucrase/invertase"/>
    <property type="match status" value="1"/>
</dbReference>
<accession>A0AAP5GW47</accession>
<dbReference type="InterPro" id="IPR013320">
    <property type="entry name" value="ConA-like_dom_sf"/>
</dbReference>
<evidence type="ECO:0000256" key="3">
    <source>
        <dbReference type="ARBA" id="ARBA00023295"/>
    </source>
</evidence>
<evidence type="ECO:0000259" key="7">
    <source>
        <dbReference type="Pfam" id="PF17851"/>
    </source>
</evidence>
<dbReference type="InterPro" id="IPR051795">
    <property type="entry name" value="Glycosyl_Hydrlase_43"/>
</dbReference>
<evidence type="ECO:0000256" key="6">
    <source>
        <dbReference type="RuleBase" id="RU361187"/>
    </source>
</evidence>
<evidence type="ECO:0000256" key="5">
    <source>
        <dbReference type="PIRSR" id="PIRSR606710-2"/>
    </source>
</evidence>
<feature type="site" description="Important for catalytic activity, responsible for pKa modulation of the active site Glu and correct orientation of both the proton donor and substrate" evidence="5">
    <location>
        <position position="125"/>
    </location>
</feature>
<evidence type="ECO:0000313" key="8">
    <source>
        <dbReference type="EMBL" id="MDR6721674.1"/>
    </source>
</evidence>